<name>A0A2J6R9S0_HYAVF</name>
<evidence type="ECO:0000256" key="6">
    <source>
        <dbReference type="ARBA" id="ARBA00022806"/>
    </source>
</evidence>
<evidence type="ECO:0000256" key="13">
    <source>
        <dbReference type="SAM" id="MobiDB-lite"/>
    </source>
</evidence>
<dbReference type="Pfam" id="PF21010">
    <property type="entry name" value="HA2_C"/>
    <property type="match status" value="1"/>
</dbReference>
<evidence type="ECO:0000256" key="8">
    <source>
        <dbReference type="ARBA" id="ARBA00023187"/>
    </source>
</evidence>
<dbReference type="PROSITE" id="PS51192">
    <property type="entry name" value="HELICASE_ATP_BIND_1"/>
    <property type="match status" value="1"/>
</dbReference>
<dbReference type="InterPro" id="IPR027417">
    <property type="entry name" value="P-loop_NTPase"/>
</dbReference>
<feature type="domain" description="Helicase C-terminal" evidence="15">
    <location>
        <begin position="300"/>
        <end position="482"/>
    </location>
</feature>
<dbReference type="CDD" id="cd17973">
    <property type="entry name" value="DEXHc_DHX15"/>
    <property type="match status" value="1"/>
</dbReference>
<dbReference type="Proteomes" id="UP000235786">
    <property type="component" value="Unassembled WGS sequence"/>
</dbReference>
<dbReference type="GO" id="GO:0005524">
    <property type="term" value="F:ATP binding"/>
    <property type="evidence" value="ECO:0007669"/>
    <property type="project" value="UniProtKB-KW"/>
</dbReference>
<dbReference type="Pfam" id="PF00270">
    <property type="entry name" value="DEAD"/>
    <property type="match status" value="1"/>
</dbReference>
<keyword evidence="5 16" id="KW-0378">Hydrolase</keyword>
<reference evidence="16 17" key="1">
    <citation type="submission" date="2016-04" db="EMBL/GenBank/DDBJ databases">
        <title>A degradative enzymes factory behind the ericoid mycorrhizal symbiosis.</title>
        <authorList>
            <consortium name="DOE Joint Genome Institute"/>
            <person name="Martino E."/>
            <person name="Morin E."/>
            <person name="Grelet G."/>
            <person name="Kuo A."/>
            <person name="Kohler A."/>
            <person name="Daghino S."/>
            <person name="Barry K."/>
            <person name="Choi C."/>
            <person name="Cichocki N."/>
            <person name="Clum A."/>
            <person name="Copeland A."/>
            <person name="Hainaut M."/>
            <person name="Haridas S."/>
            <person name="Labutti K."/>
            <person name="Lindquist E."/>
            <person name="Lipzen A."/>
            <person name="Khouja H.-R."/>
            <person name="Murat C."/>
            <person name="Ohm R."/>
            <person name="Olson A."/>
            <person name="Spatafora J."/>
            <person name="Veneault-Fourrey C."/>
            <person name="Henrissat B."/>
            <person name="Grigoriev I."/>
            <person name="Martin F."/>
            <person name="Perotto S."/>
        </authorList>
    </citation>
    <scope>NUCLEOTIDE SEQUENCE [LARGE SCALE GENOMIC DNA]</scope>
    <source>
        <strain evidence="16 17">F</strain>
    </source>
</reference>
<dbReference type="SMART" id="SM00847">
    <property type="entry name" value="HA2"/>
    <property type="match status" value="1"/>
</dbReference>
<dbReference type="PROSITE" id="PS51194">
    <property type="entry name" value="HELICASE_CTER"/>
    <property type="match status" value="1"/>
</dbReference>
<evidence type="ECO:0000256" key="11">
    <source>
        <dbReference type="ARBA" id="ARBA00047984"/>
    </source>
</evidence>
<protein>
    <recommendedName>
        <fullName evidence="2">RNA helicase</fullName>
        <ecNumber evidence="2">3.6.4.13</ecNumber>
    </recommendedName>
</protein>
<dbReference type="InterPro" id="IPR044756">
    <property type="entry name" value="DHX15_DEXHc"/>
</dbReference>
<evidence type="ECO:0000256" key="12">
    <source>
        <dbReference type="ARBA" id="ARBA00055599"/>
    </source>
</evidence>
<dbReference type="InterPro" id="IPR048333">
    <property type="entry name" value="HA2_WH"/>
</dbReference>
<dbReference type="InterPro" id="IPR014001">
    <property type="entry name" value="Helicase_ATP-bd"/>
</dbReference>
<keyword evidence="4" id="KW-0547">Nucleotide-binding</keyword>
<feature type="compositionally biased region" description="Basic and acidic residues" evidence="13">
    <location>
        <begin position="1"/>
        <end position="21"/>
    </location>
</feature>
<comment type="subcellular location">
    <subcellularLocation>
        <location evidence="1">Nucleus</location>
    </subcellularLocation>
</comment>
<evidence type="ECO:0000313" key="16">
    <source>
        <dbReference type="EMBL" id="PMD35245.1"/>
    </source>
</evidence>
<dbReference type="PANTHER" id="PTHR18934">
    <property type="entry name" value="ATP-DEPENDENT RNA HELICASE"/>
    <property type="match status" value="1"/>
</dbReference>
<dbReference type="InterPro" id="IPR007502">
    <property type="entry name" value="Helicase-assoc_dom"/>
</dbReference>
<dbReference type="AlphaFoldDB" id="A0A2J6R9S0"/>
<dbReference type="InterPro" id="IPR011545">
    <property type="entry name" value="DEAD/DEAH_box_helicase_dom"/>
</dbReference>
<dbReference type="InterPro" id="IPR002464">
    <property type="entry name" value="DNA/RNA_helicase_DEAH_CS"/>
</dbReference>
<dbReference type="GO" id="GO:0071014">
    <property type="term" value="C:post-mRNA release spliceosomal complex"/>
    <property type="evidence" value="ECO:0007669"/>
    <property type="project" value="UniProtKB-ARBA"/>
</dbReference>
<evidence type="ECO:0000256" key="9">
    <source>
        <dbReference type="ARBA" id="ARBA00023242"/>
    </source>
</evidence>
<evidence type="ECO:0000259" key="15">
    <source>
        <dbReference type="PROSITE" id="PS51194"/>
    </source>
</evidence>
<dbReference type="SMART" id="SM00490">
    <property type="entry name" value="HELICc"/>
    <property type="match status" value="1"/>
</dbReference>
<keyword evidence="17" id="KW-1185">Reference proteome</keyword>
<dbReference type="GO" id="GO:0016787">
    <property type="term" value="F:hydrolase activity"/>
    <property type="evidence" value="ECO:0007669"/>
    <property type="project" value="UniProtKB-KW"/>
</dbReference>
<dbReference type="GO" id="GO:0003723">
    <property type="term" value="F:RNA binding"/>
    <property type="evidence" value="ECO:0007669"/>
    <property type="project" value="TreeGrafter"/>
</dbReference>
<feature type="domain" description="Helicase ATP-binding" evidence="14">
    <location>
        <begin position="110"/>
        <end position="275"/>
    </location>
</feature>
<dbReference type="EC" id="3.6.4.13" evidence="2"/>
<organism evidence="16 17">
    <name type="scientific">Hyaloscypha variabilis (strain UAMH 11265 / GT02V1 / F)</name>
    <name type="common">Meliniomyces variabilis</name>
    <dbReference type="NCBI Taxonomy" id="1149755"/>
    <lineage>
        <taxon>Eukaryota</taxon>
        <taxon>Fungi</taxon>
        <taxon>Dikarya</taxon>
        <taxon>Ascomycota</taxon>
        <taxon>Pezizomycotina</taxon>
        <taxon>Leotiomycetes</taxon>
        <taxon>Helotiales</taxon>
        <taxon>Hyaloscyphaceae</taxon>
        <taxon>Hyaloscypha</taxon>
        <taxon>Hyaloscypha variabilis</taxon>
    </lineage>
</organism>
<dbReference type="Pfam" id="PF00271">
    <property type="entry name" value="Helicase_C"/>
    <property type="match status" value="1"/>
</dbReference>
<evidence type="ECO:0000313" key="17">
    <source>
        <dbReference type="Proteomes" id="UP000235786"/>
    </source>
</evidence>
<dbReference type="Gene3D" id="1.20.120.1080">
    <property type="match status" value="1"/>
</dbReference>
<comment type="catalytic activity">
    <reaction evidence="11">
        <text>ATP + H2O = ADP + phosphate + H(+)</text>
        <dbReference type="Rhea" id="RHEA:13065"/>
        <dbReference type="ChEBI" id="CHEBI:15377"/>
        <dbReference type="ChEBI" id="CHEBI:15378"/>
        <dbReference type="ChEBI" id="CHEBI:30616"/>
        <dbReference type="ChEBI" id="CHEBI:43474"/>
        <dbReference type="ChEBI" id="CHEBI:456216"/>
        <dbReference type="EC" id="3.6.4.13"/>
    </reaction>
</comment>
<evidence type="ECO:0000256" key="10">
    <source>
        <dbReference type="ARBA" id="ARBA00024333"/>
    </source>
</evidence>
<dbReference type="GO" id="GO:0000390">
    <property type="term" value="P:spliceosomal complex disassembly"/>
    <property type="evidence" value="ECO:0007669"/>
    <property type="project" value="UniProtKB-ARBA"/>
</dbReference>
<dbReference type="FunFam" id="3.40.50.300:FF:000007">
    <property type="entry name" value="Pre-mRNA-splicing factor ATP-dependent RNA helicase"/>
    <property type="match status" value="1"/>
</dbReference>
<accession>A0A2J6R9S0</accession>
<feature type="compositionally biased region" description="Polar residues" evidence="13">
    <location>
        <begin position="35"/>
        <end position="52"/>
    </location>
</feature>
<dbReference type="SUPFAM" id="SSF52540">
    <property type="entry name" value="P-loop containing nucleoside triphosphate hydrolases"/>
    <property type="match status" value="1"/>
</dbReference>
<dbReference type="FunFam" id="3.40.50.300:FF:000324">
    <property type="entry name" value="pre-mRNA-splicing factor ATP-dependent RNA helicase DHX15"/>
    <property type="match status" value="1"/>
</dbReference>
<dbReference type="Pfam" id="PF07717">
    <property type="entry name" value="OB_NTP_bind"/>
    <property type="match status" value="1"/>
</dbReference>
<dbReference type="OrthoDB" id="10253254at2759"/>
<dbReference type="GO" id="GO:0003724">
    <property type="term" value="F:RNA helicase activity"/>
    <property type="evidence" value="ECO:0007669"/>
    <property type="project" value="UniProtKB-EC"/>
</dbReference>
<dbReference type="EMBL" id="KZ613952">
    <property type="protein sequence ID" value="PMD35245.1"/>
    <property type="molecule type" value="Genomic_DNA"/>
</dbReference>
<evidence type="ECO:0000256" key="4">
    <source>
        <dbReference type="ARBA" id="ARBA00022741"/>
    </source>
</evidence>
<evidence type="ECO:0000256" key="3">
    <source>
        <dbReference type="ARBA" id="ARBA00022664"/>
    </source>
</evidence>
<dbReference type="PANTHER" id="PTHR18934:SF109">
    <property type="entry name" value="ATP-DEPENDENT RNA HELICASE DHX15 HOMOLOG"/>
    <property type="match status" value="1"/>
</dbReference>
<dbReference type="STRING" id="1149755.A0A2J6R9S0"/>
<evidence type="ECO:0000256" key="2">
    <source>
        <dbReference type="ARBA" id="ARBA00012552"/>
    </source>
</evidence>
<gene>
    <name evidence="16" type="ORF">L207DRAFT_435339</name>
</gene>
<dbReference type="Pfam" id="PF04408">
    <property type="entry name" value="WHD_HA2"/>
    <property type="match status" value="1"/>
</dbReference>
<evidence type="ECO:0000259" key="14">
    <source>
        <dbReference type="PROSITE" id="PS51192"/>
    </source>
</evidence>
<dbReference type="FunFam" id="1.20.120.1080:FF:000003">
    <property type="entry name" value="Pre-mRNA-splicing factor ATP-dependent RNA helicase PRP43"/>
    <property type="match status" value="1"/>
</dbReference>
<dbReference type="SMART" id="SM00487">
    <property type="entry name" value="DEXDc"/>
    <property type="match status" value="1"/>
</dbReference>
<keyword evidence="8" id="KW-0508">mRNA splicing</keyword>
<evidence type="ECO:0000256" key="5">
    <source>
        <dbReference type="ARBA" id="ARBA00022801"/>
    </source>
</evidence>
<keyword evidence="3" id="KW-0507">mRNA processing</keyword>
<keyword evidence="7" id="KW-0067">ATP-binding</keyword>
<dbReference type="Gene3D" id="3.40.50.300">
    <property type="entry name" value="P-loop containing nucleotide triphosphate hydrolases"/>
    <property type="match status" value="2"/>
</dbReference>
<comment type="similarity">
    <text evidence="10">Belongs to the DEAD box helicase family. DEAH subfamily. DDX15/PRP43 sub-subfamily.</text>
</comment>
<dbReference type="InterPro" id="IPR001650">
    <property type="entry name" value="Helicase_C-like"/>
</dbReference>
<sequence length="765" mass="86273">MADRRPEEPEMSRAKRPRTDDPSQNPYLAHMYEAQDTSDYNGYNRSNGSGTKARTGLSDFKRHATTALQAHDAEDGPNNPFNNAPLSKQYFNILKTRRDLPVHKQRQEFLDMFHKSQILVFVGETGSGKTTQIPQFVLFDDLPHFSGKLVACTQPRRVAATSVAQRVANEMDVKLGDEVGYSIRFEDVSGPKTILKYMTDGMLLREAMHDHNLTRYSCIILDEAHERTLATDLLMGLLKEIALRRPDLKIVVMSATLDAQKFQRYFNDAPLLAVPGRTHPVEIFYTPEPERDYVEAALRTVLQIHATEPEGDILLFLTGEEEIEDACRKITLEADEMIREADAGPLKVYPLYGNLPPQQQQRIFEPAPPPTRPGGRPGRKVIVGTNVAETSLTIDGIVYVVDPGFSKQKVYNPRIRVESLLVSPISKASAQQRAGRAGRTRPGKCFRLYTEAAFKKELIEQTYPEILRSNLANTVLELKKLGVDDLVHFDLMDPPAPETLMRALEELNYLACLDDDGDLTALGKLASEFPLDPSLAVMLISSPEFYCSNEILSLTALLSVPQIFVRPASARKRADEMKALFAHPDGDHLTMLNVYHAFKGAEAQADPKRWCHEHFISLRALQSADNVRQQLKRIMEKSELDLVSTDFNDKDYYTNIRRALVAGFFMQVAKKDPSGKTYKTVKDDQSVLLHPSTVLGVDSEWVVYNEFVLTTKNYVRTVTAVRPEWLLDIAPTYYDLATFPKGEVRTALQRTLDKIKRKQAMKGGR</sequence>
<comment type="function">
    <text evidence="12">Pre-mRNA processing factor involved in disassembly of spliceosomes after the release of mature mRNA.</text>
</comment>
<feature type="region of interest" description="Disordered" evidence="13">
    <location>
        <begin position="1"/>
        <end position="55"/>
    </location>
</feature>
<dbReference type="CDD" id="cd18791">
    <property type="entry name" value="SF2_C_RHA"/>
    <property type="match status" value="1"/>
</dbReference>
<evidence type="ECO:0000256" key="7">
    <source>
        <dbReference type="ARBA" id="ARBA00022840"/>
    </source>
</evidence>
<dbReference type="InterPro" id="IPR011709">
    <property type="entry name" value="DEAD-box_helicase_OB_fold"/>
</dbReference>
<keyword evidence="9" id="KW-0539">Nucleus</keyword>
<keyword evidence="6" id="KW-0347">Helicase</keyword>
<evidence type="ECO:0000256" key="1">
    <source>
        <dbReference type="ARBA" id="ARBA00004123"/>
    </source>
</evidence>
<dbReference type="PROSITE" id="PS00690">
    <property type="entry name" value="DEAH_ATP_HELICASE"/>
    <property type="match status" value="1"/>
</dbReference>
<proteinExistence type="inferred from homology"/>